<feature type="compositionally biased region" description="Acidic residues" evidence="7">
    <location>
        <begin position="810"/>
        <end position="825"/>
    </location>
</feature>
<dbReference type="Pfam" id="PF03372">
    <property type="entry name" value="Exo_endo_phos"/>
    <property type="match status" value="2"/>
</dbReference>
<comment type="subcellular location">
    <subcellularLocation>
        <location evidence="1">Membrane</location>
        <topology evidence="1">Multi-pass membrane protein</topology>
    </subcellularLocation>
</comment>
<dbReference type="SUPFAM" id="SSF47473">
    <property type="entry name" value="EF-hand"/>
    <property type="match status" value="1"/>
</dbReference>
<feature type="region of interest" description="Disordered" evidence="7">
    <location>
        <begin position="795"/>
        <end position="850"/>
    </location>
</feature>
<feature type="coiled-coil region" evidence="6">
    <location>
        <begin position="3157"/>
        <end position="3189"/>
    </location>
</feature>
<dbReference type="GO" id="GO:0003824">
    <property type="term" value="F:catalytic activity"/>
    <property type="evidence" value="ECO:0007669"/>
    <property type="project" value="InterPro"/>
</dbReference>
<keyword evidence="5 8" id="KW-0472">Membrane</keyword>
<dbReference type="SUPFAM" id="SSF56219">
    <property type="entry name" value="DNase I-like"/>
    <property type="match status" value="2"/>
</dbReference>
<dbReference type="CDD" id="cd22744">
    <property type="entry name" value="OTU"/>
    <property type="match status" value="1"/>
</dbReference>
<feature type="transmembrane region" description="Helical" evidence="8">
    <location>
        <begin position="4089"/>
        <end position="4105"/>
    </location>
</feature>
<evidence type="ECO:0000313" key="12">
    <source>
        <dbReference type="Proteomes" id="UP000186817"/>
    </source>
</evidence>
<feature type="compositionally biased region" description="Basic and acidic residues" evidence="7">
    <location>
        <begin position="4425"/>
        <end position="4441"/>
    </location>
</feature>
<dbReference type="Proteomes" id="UP000186817">
    <property type="component" value="Unassembled WGS sequence"/>
</dbReference>
<dbReference type="InterPro" id="IPR011992">
    <property type="entry name" value="EF-hand-dom_pair"/>
</dbReference>
<feature type="compositionally biased region" description="Basic and acidic residues" evidence="7">
    <location>
        <begin position="1851"/>
        <end position="1861"/>
    </location>
</feature>
<accession>A0A1Q9EAR8</accession>
<evidence type="ECO:0000256" key="4">
    <source>
        <dbReference type="ARBA" id="ARBA00022989"/>
    </source>
</evidence>
<keyword evidence="6" id="KW-0175">Coiled coil</keyword>
<feature type="compositionally biased region" description="Basic and acidic residues" evidence="7">
    <location>
        <begin position="1833"/>
        <end position="1843"/>
    </location>
</feature>
<dbReference type="Gene3D" id="1.10.287.70">
    <property type="match status" value="2"/>
</dbReference>
<evidence type="ECO:0000256" key="5">
    <source>
        <dbReference type="ARBA" id="ARBA00023136"/>
    </source>
</evidence>
<dbReference type="GO" id="GO:0005509">
    <property type="term" value="F:calcium ion binding"/>
    <property type="evidence" value="ECO:0007669"/>
    <property type="project" value="InterPro"/>
</dbReference>
<dbReference type="GO" id="GO:0005216">
    <property type="term" value="F:monoatomic ion channel activity"/>
    <property type="evidence" value="ECO:0007669"/>
    <property type="project" value="InterPro"/>
</dbReference>
<dbReference type="Pfam" id="PF00078">
    <property type="entry name" value="RVT_1"/>
    <property type="match status" value="2"/>
</dbReference>
<feature type="compositionally biased region" description="Low complexity" evidence="7">
    <location>
        <begin position="2483"/>
        <end position="2504"/>
    </location>
</feature>
<feature type="compositionally biased region" description="Low complexity" evidence="7">
    <location>
        <begin position="4443"/>
        <end position="4452"/>
    </location>
</feature>
<dbReference type="OrthoDB" id="422822at2759"/>
<dbReference type="Pfam" id="PF00520">
    <property type="entry name" value="Ion_trans"/>
    <property type="match status" value="2"/>
</dbReference>
<gene>
    <name evidence="11" type="primary">CAC</name>
    <name evidence="11" type="ORF">AK812_SmicGene12453</name>
</gene>
<dbReference type="SUPFAM" id="SSF81324">
    <property type="entry name" value="Voltage-gated potassium channels"/>
    <property type="match status" value="1"/>
</dbReference>
<dbReference type="InterPro" id="IPR018247">
    <property type="entry name" value="EF_Hand_1_Ca_BS"/>
</dbReference>
<evidence type="ECO:0000256" key="8">
    <source>
        <dbReference type="SAM" id="Phobius"/>
    </source>
</evidence>
<sequence length="4452" mass="500080">MGGLPSVCVDDAPAARASFKVEASPDQDVVEISSFKFNSKSQIEFITDVEGHWEYFLRFIDRSSILYWDGEDRGAWGPGLLRLRRQGVLVFGGDAPDKGPGDIRFIKTLLSLRKRFPNQVYFILGNRDLMKLRFMAELKEVEEPGMVWTPSWDRKAISFEQFLEDRKGENIQRDLIGKLKWLLHCTMGCQNSDLDAGQQASTDTLKVVWQPCSARQPRAAPDLNVKTEWEREVSGASNTSVLTFTNRGEIKESAGDESQQHKTKSKGIATEYFKRSETDADSFTLKGKVLANSEKSLVITVCQGFSRKILRNKMFAHFMVVIVVLDAFLTATDIDFRARGETPPGLVLGLSTMCLCLYALELLFQVFARGRRVLHDWLAWMDLIIIVSGCVDLLVSAFVKIEFLSKIGAMRVLRLIRIVRLLQLLRRNRSLKELQKLVNMLATCLKTLLWSFVFLCLVMTGWAMLIVEIIHPYVLELHEIFIDCEQCTRATSTVMQANLLLFKTVIAGDSWGQIAVPVIESHPETSIIFVGSLLTLVFGVLNLIVAVVVDTFAEVRENDVVNLAQELEFNIEDDQKILRQIFHRIDADEDIPFEDRGTRINRTEIVEASFDVPEGERDWECPFRHEYLPQFGNYHQKQKNVRHHYDTKHPRRNTSPGAIQKALAKSVKKDPSRFPKKKSGYMQAAAKRRAKERDLGLNGHKLIAFQPVWSEWPRPKKGKPQKGQLFTCQKCWGIANYNKHMWKPCTGSRGEASRQAVNRWAGICAGPSGDNVSTLLACWGTTKAEADMYFNHLEEEGVEPNPGPETPGGADDDDDGGSDDDDPDPSDPSSTASHEQSDQTQSSTARSSVRVSCVNVRDGPGLWRLVKILECDSSFTDVICIQESCIHAEEYNTVANKFSAMGFKAYWAEGSPGKKATGGCVTVVRSTIPHRVVEIFSGGPHQHICIEFKSSWMVCNSYIPPRQHLRYIAHQAFTEILHKIKLSAGGRPWIALGDYNALPQEMEAVFSPHGGTLFYQQCRFQGNRYIDHIWSNEHNFLAEGKVLPYKEITQTQKQQAQEERETKDLFIRRWRHSMQYSVSERCKWLRKSKQCRPYVLHGDRQLDKDQDILNAICEHWQAKWRACKHAPVQPKIQVVLNNLPEQVPLSGRPDLEDFSTALKELGGSSGPDDWQLEELRCLFLQDALVQHGYLATLDYSLAFDHVVPAAVSLGMERLGLPKALSSVLLDQWTHQKRILQWNCSTFSRLLCADMSVPQGDASSPLALNILMFAGFNYVKRHCAASPTQRLHVVYMDDRSWTSSSARLLLSTLHTWHSFSARAGLRENETKTQITYANPDRKQDLLIEIGEDETLLKALTPSAVVLGCGTSCEEQRQPNDKELQRIQDAQHTCKRIRLLPLAHTEKLFMARLTAVSKAAFGWVAATPSEALSKAFDTAVRATSDAFRDGSKHLHNVLLGATRCLSPVVGVKQVLLWCKSLAQEQWDDTRRRVSTLQRLAQDFLHQVGWVIARGKWAHRMSLLTSLAARCAIMIKLTKGICSGPVLFAGLKDTKALEGMALTVEAPVPRRPLTEHISGAAGRIPTASSPTESLMTGWGPFGTASWTSFLAMSSAGVGALLFLCSAANSALQNRKNGFKKKGKMFKIMACRKVGRIRVRHCRWRRWYHQPRFRRKRRLKRLRRAFAKRHLRKVGSDPCVIAGQVPIGNFSVNAKGIQQVHHNYEGFDLRGGGKGKGHVEAASQSDLLFKAITEVLVKFRVDRSDGQQGPRSKDKHQKTFFEALQQSLDRYSRKPHDKLIQSITSIVEAAKAGKLSMDKPNPRADDVPDKGGGKGAGQTTGKEDKHEDKSKSKGKGKAKRDITESKTDEGDTWTQVVRRKPKPKLTLHHAAWGPDKIIEDEVLRKTLEQGQCPTGAASLCRSTDFAKQCRDLAALRGINCKVAILTQEDPGGATQMTFTVCSSSAPSLQKLYVQPLVKDLPVMPKSPVSKSTHKPTEIQLQVFRITVPAIFADKSKWQHINASPQRALQSLVEAPEIHSTYGWKQSTIGSGDRRTTLLEGFAKLTTHGASQLQNNNGKDGIFGRPLAQQQSEFCKQPVQWLDKNTDDNYLTYILKCKNQAYSAKLPLAFRTGGGACLGLRYTGDSKPPATAVAWRVQGSPSWFRDAELQEALSGAGWTDVHIILPPQGRKPWMIKAKAPNDSEGTVLGVEVGDHTLCLTRVPPRAPQVVGVTPVRPTRQLRSKQSSMPFTTSQEMEVEEKQSENDVNMDQSRQHDGAEDTKKREPPVKNSPPRKKSKDVPSLFGYSLKDCGAEGACGYNSLAFAFWLSNDNLDKAHPSDDEIKTMGRTLRQQVHQHICKHQGKYSKDWVADPRWSVETEGGEVPSTFDGWLLSLLRPQRWICQTTLQAAANRLGVNITVLVNNGGDKRAVLIPCQQTFANTVVLYLKDKHYQAVIPTKKAWPLEWTTLAEKLGDIPRGGGPRREVDPPCTPRKSTSASSSSWMPPSTPSSGSKDGAIASWMPSSTPRGQSTPMAETDANVKRHKDIPLEDRATLIDRTAIVEASCDIPEEDRDWECPFCHKWLPKFANYHQKQKNVRHHYDTMHPRRDTSNGAIQKARQRIFKKDRSKCPNYVEGYKKVSAKNKANRKRNLQLGGHTMVPFQPVWAEWPRTTKRSSTTRKGLLFTCTTCRTIGNYNKHNWKKCLGPSSLPTPRARLRWKEIRKSTANTNVLLKCWGTTKAEADSHFSRLVQEGVEPQPGPQPQTMVADDSEDGGEDDDDPDPGGGGKSTAPRSSATLTSVNVRDAPGLWRLLKLLEGEPNIADIVCVQEPCVQLLESKTVLSKFQSLGYTAYFVEGETGKKATGGCITAIRASIPHKLVVVNSYIPPRAQIHHEARQTLGELLHGARASAGGRPWLAVGDYNMLPVEMEAVFDLHGGSLIHKETRYNSTRHIDQIWSNATGTIGSARTLPFKISDHKWLSVSASLRWEREVRRCVRQRGHFWTTPPGATTSQWRDHLASTWTHYDKHVIEDSVLQALSNPNQHSVDMVWEIWNNWLQHFFGLAARTFQQPYNAETAQALNNWRRRASNSAPKPLEPTMQWIPVRHRRDAGTMAQRKRSNWLSRASRMVELMQKETLSNNQSLEMQRLCRRLRCQIPLCQARLPFKDELEAEIKAIEAQQAQDEAASKQQQISQWRHSMQHDLKARCKWLGRNSQLRPTVMHNGQQLNKDQEVLDAVAAHWQDVWKACKQEPAEPKIAFVLDYLPQHEPLHGRPSSTDFLEAWQQLGGAAGPDDWLLSELQVLPPGVAELFATVTETWEVAGCTPSALKYSRQLNLVKPHKMRDGSTKSSDLRPINVYSLWYRWWSGAWAKSKIVRVWRGRVMPAAITGGIGSPGSERLAAKLQDSFSEQGFLATLDYTLAFDHVIPEAITRGMARMGLPVQLANTLLNQWSHQKRILQWKASSSPKLLETDMSVPQGDALSPLALNILMLSGFNFTEARCPVPLGDRLHVVYMDDRSWTTKQASVLVQTLRTWHDFSRRAGLRENEAKTQITHTDAERRRELQQELADDPVLLQAVTASAVVLGCCTTGTDERDAQPKELQRLADAKLICGRIRLLPLGHQAKMDAARIMGISKAVYGWVAFSPSDSHAKVLDQALRATSEAFKDGSVHLHNVLTGAARCLRPVVGVRQVCTVSFVHKLWLFFSRLDGSFNEARFGWPRHKHDLQVLEAMSLTVEGCSLAEPSCSQTTDILMTGWAMLIVEIIHPYVLELHEIFIDCEQCTRATSTVMQANLLLFKTVIAGDSWGQIAVPVIESHPETSIIFVGSLLTLVFGVLNLIVAVVVDTFAEVRENDVVNLAQELEFNIEDDQKILRQIFHRIDADEYYEYQDLTDDQQKQHPSLLVPGAPEAIDHIGDFAVPGVFLVNVRTEVQRHLKQVAVAKAVKLFCSTLRMRTSNCPEERHLHCRTMAFAFDYTTKQRRTGPIAVFVTSPTSGNTWKFLEDTGRNPPEKTPRILRPTWISWMRSIRTYKNRKITSDGHHLLELMIRNEPESASRLREHIEAVPGFGKSQIALEDRHHATLIRERLLRQFWRRMSRHGSFLLALFLLAYLNRYLTDHQNMNPLLLDNYLQTSRPAEGMAPLSADSGESPWPGDASFALSEFYQFDPDGELTLDELLDGAHHDSEFQSRLKVMDIDEVDLQQLFDMIDADGSGSIAVEEFIVPLSRWVHDSKTAPRFIKYNLLRAMTQQEELLRFSHQNFNSMFERVDRMSLVLNNLAAKHGCATKTSTVAFSEGATKDPVSAEKLERKADEEKVSPDAHSLEQPHASILSPQLNNLKGDMETALEAALLVLDAAFRDAADALKQSQSVVESQLGLLAESVTGADRNQSGQMRRDAPETGDELRDRSSPDRPASELACASLARSGKPPARQPVDVSRDPGWKREEKLEKAHGQQQQQQQQTI</sequence>
<feature type="region of interest" description="Disordered" evidence="7">
    <location>
        <begin position="2220"/>
        <end position="2291"/>
    </location>
</feature>
<keyword evidence="2 8" id="KW-0812">Transmembrane</keyword>
<organism evidence="11 12">
    <name type="scientific">Symbiodinium microadriaticum</name>
    <name type="common">Dinoflagellate</name>
    <name type="synonym">Zooxanthella microadriatica</name>
    <dbReference type="NCBI Taxonomy" id="2951"/>
    <lineage>
        <taxon>Eukaryota</taxon>
        <taxon>Sar</taxon>
        <taxon>Alveolata</taxon>
        <taxon>Dinophyceae</taxon>
        <taxon>Suessiales</taxon>
        <taxon>Symbiodiniaceae</taxon>
        <taxon>Symbiodinium</taxon>
    </lineage>
</organism>
<feature type="compositionally biased region" description="Acidic residues" evidence="7">
    <location>
        <begin position="2760"/>
        <end position="2773"/>
    </location>
</feature>
<evidence type="ECO:0000256" key="3">
    <source>
        <dbReference type="ARBA" id="ARBA00022837"/>
    </source>
</evidence>
<evidence type="ECO:0000259" key="10">
    <source>
        <dbReference type="PROSITE" id="PS50878"/>
    </source>
</evidence>
<proteinExistence type="predicted"/>
<feature type="region of interest" description="Disordered" evidence="7">
    <location>
        <begin position="4285"/>
        <end position="4318"/>
    </location>
</feature>
<feature type="compositionally biased region" description="Basic and acidic residues" evidence="7">
    <location>
        <begin position="4382"/>
        <end position="4403"/>
    </location>
</feature>
<dbReference type="Gene3D" id="1.10.238.10">
    <property type="entry name" value="EF-hand"/>
    <property type="match status" value="1"/>
</dbReference>
<feature type="compositionally biased region" description="Basic and acidic residues" evidence="7">
    <location>
        <begin position="4291"/>
        <end position="4313"/>
    </location>
</feature>
<feature type="compositionally biased region" description="Polar residues" evidence="7">
    <location>
        <begin position="2782"/>
        <end position="2791"/>
    </location>
</feature>
<name>A0A1Q9EAR8_SYMMI</name>
<dbReference type="InterPro" id="IPR029052">
    <property type="entry name" value="Metallo-depent_PP-like"/>
</dbReference>
<dbReference type="InterPro" id="IPR027359">
    <property type="entry name" value="Volt_channel_dom_sf"/>
</dbReference>
<dbReference type="SUPFAM" id="SSF54001">
    <property type="entry name" value="Cysteine proteinases"/>
    <property type="match status" value="1"/>
</dbReference>
<feature type="compositionally biased region" description="Basic and acidic residues" evidence="7">
    <location>
        <begin position="2263"/>
        <end position="2278"/>
    </location>
</feature>
<dbReference type="GO" id="GO:0016020">
    <property type="term" value="C:membrane"/>
    <property type="evidence" value="ECO:0007669"/>
    <property type="project" value="UniProtKB-SubCell"/>
</dbReference>
<keyword evidence="3" id="KW-0106">Calcium</keyword>
<evidence type="ECO:0000259" key="9">
    <source>
        <dbReference type="PROSITE" id="PS50222"/>
    </source>
</evidence>
<feature type="domain" description="Reverse transcriptase" evidence="10">
    <location>
        <begin position="3308"/>
        <end position="3570"/>
    </location>
</feature>
<feature type="region of interest" description="Disordered" evidence="7">
    <location>
        <begin position="1805"/>
        <end position="1866"/>
    </location>
</feature>
<dbReference type="EMBL" id="LSRX01000209">
    <property type="protein sequence ID" value="OLQ04501.1"/>
    <property type="molecule type" value="Genomic_DNA"/>
</dbReference>
<protein>
    <submittedName>
        <fullName evidence="11">Voltage-dependent calcium channel type A subunit alpha-1</fullName>
    </submittedName>
</protein>
<dbReference type="Gene3D" id="3.60.21.10">
    <property type="match status" value="1"/>
</dbReference>
<dbReference type="PROSITE" id="PS00018">
    <property type="entry name" value="EF_HAND_1"/>
    <property type="match status" value="1"/>
</dbReference>
<feature type="transmembrane region" description="Helical" evidence="8">
    <location>
        <begin position="3812"/>
        <end position="3834"/>
    </location>
</feature>
<feature type="region of interest" description="Disordered" evidence="7">
    <location>
        <begin position="2744"/>
        <end position="2791"/>
    </location>
</feature>
<dbReference type="InterPro" id="IPR036691">
    <property type="entry name" value="Endo/exonu/phosph_ase_sf"/>
</dbReference>
<dbReference type="InterPro" id="IPR005821">
    <property type="entry name" value="Ion_trans_dom"/>
</dbReference>
<dbReference type="Gene3D" id="1.20.120.350">
    <property type="entry name" value="Voltage-gated potassium channels. Chain C"/>
    <property type="match status" value="1"/>
</dbReference>
<reference evidence="11 12" key="1">
    <citation type="submission" date="2016-02" db="EMBL/GenBank/DDBJ databases">
        <title>Genome analysis of coral dinoflagellate symbionts highlights evolutionary adaptations to a symbiotic lifestyle.</title>
        <authorList>
            <person name="Aranda M."/>
            <person name="Li Y."/>
            <person name="Liew Y.J."/>
            <person name="Baumgarten S."/>
            <person name="Simakov O."/>
            <person name="Wilson M."/>
            <person name="Piel J."/>
            <person name="Ashoor H."/>
            <person name="Bougouffa S."/>
            <person name="Bajic V.B."/>
            <person name="Ryu T."/>
            <person name="Ravasi T."/>
            <person name="Bayer T."/>
            <person name="Micklem G."/>
            <person name="Kim H."/>
            <person name="Bhak J."/>
            <person name="Lajeunesse T.C."/>
            <person name="Voolstra C.R."/>
        </authorList>
    </citation>
    <scope>NUCLEOTIDE SEQUENCE [LARGE SCALE GENOMIC DNA]</scope>
    <source>
        <strain evidence="11 12">CCMP2467</strain>
    </source>
</reference>
<feature type="transmembrane region" description="Helical" evidence="8">
    <location>
        <begin position="315"/>
        <end position="334"/>
    </location>
</feature>
<feature type="region of interest" description="Disordered" evidence="7">
    <location>
        <begin position="2464"/>
        <end position="2530"/>
    </location>
</feature>
<feature type="compositionally biased region" description="Polar residues" evidence="7">
    <location>
        <begin position="831"/>
        <end position="845"/>
    </location>
</feature>
<dbReference type="Gene3D" id="3.90.70.80">
    <property type="match status" value="1"/>
</dbReference>
<feature type="transmembrane region" description="Helical" evidence="8">
    <location>
        <begin position="346"/>
        <end position="368"/>
    </location>
</feature>
<dbReference type="Gene3D" id="3.60.10.10">
    <property type="entry name" value="Endonuclease/exonuclease/phosphatase"/>
    <property type="match status" value="2"/>
</dbReference>
<feature type="compositionally biased region" description="Basic and acidic residues" evidence="7">
    <location>
        <begin position="1808"/>
        <end position="1824"/>
    </location>
</feature>
<comment type="caution">
    <text evidence="11">The sequence shown here is derived from an EMBL/GenBank/DDBJ whole genome shotgun (WGS) entry which is preliminary data.</text>
</comment>
<feature type="region of interest" description="Disordered" evidence="7">
    <location>
        <begin position="4371"/>
        <end position="4452"/>
    </location>
</feature>
<feature type="transmembrane region" description="Helical" evidence="8">
    <location>
        <begin position="380"/>
        <end position="401"/>
    </location>
</feature>
<feature type="domain" description="EF-hand" evidence="9">
    <location>
        <begin position="4185"/>
        <end position="4220"/>
    </location>
</feature>
<dbReference type="PROSITE" id="PS50878">
    <property type="entry name" value="RT_POL"/>
    <property type="match status" value="1"/>
</dbReference>
<evidence type="ECO:0000256" key="7">
    <source>
        <dbReference type="SAM" id="MobiDB-lite"/>
    </source>
</evidence>
<feature type="compositionally biased region" description="Polar residues" evidence="7">
    <location>
        <begin position="2234"/>
        <end position="2246"/>
    </location>
</feature>
<evidence type="ECO:0000256" key="1">
    <source>
        <dbReference type="ARBA" id="ARBA00004141"/>
    </source>
</evidence>
<dbReference type="InterPro" id="IPR002048">
    <property type="entry name" value="EF_hand_dom"/>
</dbReference>
<feature type="transmembrane region" description="Helical" evidence="8">
    <location>
        <begin position="447"/>
        <end position="467"/>
    </location>
</feature>
<keyword evidence="12" id="KW-1185">Reference proteome</keyword>
<feature type="compositionally biased region" description="Polar residues" evidence="7">
    <location>
        <begin position="2513"/>
        <end position="2525"/>
    </location>
</feature>
<evidence type="ECO:0000256" key="6">
    <source>
        <dbReference type="SAM" id="Coils"/>
    </source>
</evidence>
<dbReference type="InterPro" id="IPR005135">
    <property type="entry name" value="Endo/exonuclease/phosphatase"/>
</dbReference>
<dbReference type="InterPro" id="IPR000477">
    <property type="entry name" value="RT_dom"/>
</dbReference>
<dbReference type="InterPro" id="IPR038765">
    <property type="entry name" value="Papain-like_cys_pep_sf"/>
</dbReference>
<dbReference type="PANTHER" id="PTHR42254">
    <property type="entry name" value="METALLOPHOS DOMAIN-CONTAINING PROTEIN"/>
    <property type="match status" value="1"/>
</dbReference>
<dbReference type="SUPFAM" id="SSF56300">
    <property type="entry name" value="Metallo-dependent phosphatases"/>
    <property type="match status" value="1"/>
</dbReference>
<dbReference type="PANTHER" id="PTHR42254:SF1">
    <property type="entry name" value="CALCINEURIN-LIKE PHOSPHOESTERASE DOMAIN-CONTAINING PROTEIN"/>
    <property type="match status" value="1"/>
</dbReference>
<dbReference type="PROSITE" id="PS50222">
    <property type="entry name" value="EF_HAND_2"/>
    <property type="match status" value="1"/>
</dbReference>
<evidence type="ECO:0000313" key="11">
    <source>
        <dbReference type="EMBL" id="OLQ04501.1"/>
    </source>
</evidence>
<evidence type="ECO:0000256" key="2">
    <source>
        <dbReference type="ARBA" id="ARBA00022692"/>
    </source>
</evidence>
<keyword evidence="4 8" id="KW-1133">Transmembrane helix</keyword>